<evidence type="ECO:0000313" key="1">
    <source>
        <dbReference type="EMBL" id="SVB13983.1"/>
    </source>
</evidence>
<protein>
    <submittedName>
        <fullName evidence="1">Uncharacterized protein</fullName>
    </submittedName>
</protein>
<organism evidence="1">
    <name type="scientific">marine metagenome</name>
    <dbReference type="NCBI Taxonomy" id="408172"/>
    <lineage>
        <taxon>unclassified sequences</taxon>
        <taxon>metagenomes</taxon>
        <taxon>ecological metagenomes</taxon>
    </lineage>
</organism>
<dbReference type="AlphaFoldDB" id="A0A382BLF9"/>
<accession>A0A382BLF9</accession>
<name>A0A382BLF9_9ZZZZ</name>
<reference evidence="1" key="1">
    <citation type="submission" date="2018-05" db="EMBL/GenBank/DDBJ databases">
        <authorList>
            <person name="Lanie J.A."/>
            <person name="Ng W.-L."/>
            <person name="Kazmierczak K.M."/>
            <person name="Andrzejewski T.M."/>
            <person name="Davidsen T.M."/>
            <person name="Wayne K.J."/>
            <person name="Tettelin H."/>
            <person name="Glass J.I."/>
            <person name="Rusch D."/>
            <person name="Podicherti R."/>
            <person name="Tsui H.-C.T."/>
            <person name="Winkler M.E."/>
        </authorList>
    </citation>
    <scope>NUCLEOTIDE SEQUENCE</scope>
</reference>
<proteinExistence type="predicted"/>
<dbReference type="EMBL" id="UINC01030118">
    <property type="protein sequence ID" value="SVB13983.1"/>
    <property type="molecule type" value="Genomic_DNA"/>
</dbReference>
<gene>
    <name evidence="1" type="ORF">METZ01_LOCUS166837</name>
</gene>
<sequence>MDMGQKGKFPWIITNLFLQFPDSAFFRFFPTIQFSGRKFDHFLLNRIAILPDQRYFSIGKDRNTTDGPGMIDPFPCACFSVWKLNFIFSNVQKTALEYGFGRKF</sequence>